<evidence type="ECO:0000313" key="4">
    <source>
        <dbReference type="EMBL" id="MDY7231003.1"/>
    </source>
</evidence>
<reference evidence="4 5" key="1">
    <citation type="submission" date="2023-12" db="EMBL/GenBank/DDBJ databases">
        <title>the genome sequence of Hyalangium sp. s54d21.</title>
        <authorList>
            <person name="Zhang X."/>
        </authorList>
    </citation>
    <scope>NUCLEOTIDE SEQUENCE [LARGE SCALE GENOMIC DNA]</scope>
    <source>
        <strain evidence="5">s54d21</strain>
    </source>
</reference>
<evidence type="ECO:0000256" key="2">
    <source>
        <dbReference type="PROSITE-ProRule" id="PRU00169"/>
    </source>
</evidence>
<dbReference type="PANTHER" id="PTHR44591:SF3">
    <property type="entry name" value="RESPONSE REGULATORY DOMAIN-CONTAINING PROTEIN"/>
    <property type="match status" value="1"/>
</dbReference>
<evidence type="ECO:0000256" key="1">
    <source>
        <dbReference type="ARBA" id="ARBA00022553"/>
    </source>
</evidence>
<feature type="domain" description="Response regulatory" evidence="3">
    <location>
        <begin position="3"/>
        <end position="115"/>
    </location>
</feature>
<keyword evidence="5" id="KW-1185">Reference proteome</keyword>
<accession>A0ABU5HC22</accession>
<organism evidence="4 5">
    <name type="scientific">Hyalangium rubrum</name>
    <dbReference type="NCBI Taxonomy" id="3103134"/>
    <lineage>
        <taxon>Bacteria</taxon>
        <taxon>Pseudomonadati</taxon>
        <taxon>Myxococcota</taxon>
        <taxon>Myxococcia</taxon>
        <taxon>Myxococcales</taxon>
        <taxon>Cystobacterineae</taxon>
        <taxon>Archangiaceae</taxon>
        <taxon>Hyalangium</taxon>
    </lineage>
</organism>
<dbReference type="InterPro" id="IPR001789">
    <property type="entry name" value="Sig_transdc_resp-reg_receiver"/>
</dbReference>
<dbReference type="InterPro" id="IPR011006">
    <property type="entry name" value="CheY-like_superfamily"/>
</dbReference>
<name>A0ABU5HC22_9BACT</name>
<protein>
    <submittedName>
        <fullName evidence="4">Response regulator</fullName>
    </submittedName>
</protein>
<gene>
    <name evidence="4" type="ORF">SYV04_31740</name>
</gene>
<dbReference type="SUPFAM" id="SSF52172">
    <property type="entry name" value="CheY-like"/>
    <property type="match status" value="1"/>
</dbReference>
<dbReference type="PANTHER" id="PTHR44591">
    <property type="entry name" value="STRESS RESPONSE REGULATOR PROTEIN 1"/>
    <property type="match status" value="1"/>
</dbReference>
<comment type="caution">
    <text evidence="4">The sequence shown here is derived from an EMBL/GenBank/DDBJ whole genome shotgun (WGS) entry which is preliminary data.</text>
</comment>
<dbReference type="Proteomes" id="UP001291309">
    <property type="component" value="Unassembled WGS sequence"/>
</dbReference>
<feature type="modified residue" description="4-aspartylphosphate" evidence="2">
    <location>
        <position position="52"/>
    </location>
</feature>
<dbReference type="Pfam" id="PF00072">
    <property type="entry name" value="Response_reg"/>
    <property type="match status" value="1"/>
</dbReference>
<evidence type="ECO:0000313" key="5">
    <source>
        <dbReference type="Proteomes" id="UP001291309"/>
    </source>
</evidence>
<evidence type="ECO:0000259" key="3">
    <source>
        <dbReference type="PROSITE" id="PS50110"/>
    </source>
</evidence>
<dbReference type="SMART" id="SM00448">
    <property type="entry name" value="REC"/>
    <property type="match status" value="1"/>
</dbReference>
<dbReference type="RefSeq" id="WP_321549715.1">
    <property type="nucleotide sequence ID" value="NZ_JAXIVS010000013.1"/>
</dbReference>
<dbReference type="Gene3D" id="3.40.50.2300">
    <property type="match status" value="1"/>
</dbReference>
<dbReference type="EMBL" id="JAXIVS010000013">
    <property type="protein sequence ID" value="MDY7231003.1"/>
    <property type="molecule type" value="Genomic_DNA"/>
</dbReference>
<dbReference type="InterPro" id="IPR050595">
    <property type="entry name" value="Bact_response_regulator"/>
</dbReference>
<proteinExistence type="predicted"/>
<sequence>MGPILIVDDEFGIAEALTGFLEDEGYPSAFALNGRLAMEQMAKASPSLVFLDYMMPVMNGPAVLEAMKSDPNLRDVPVVLMSASPPKVWRDLPATDFLHKPFGLDQFLELVRRNLGHPPAR</sequence>
<dbReference type="PROSITE" id="PS50110">
    <property type="entry name" value="RESPONSE_REGULATORY"/>
    <property type="match status" value="1"/>
</dbReference>
<keyword evidence="1 2" id="KW-0597">Phosphoprotein</keyword>